<name>A0A549T1N0_METSR</name>
<organism evidence="6 7">
    <name type="scientific">Methylosinus sporium</name>
    <dbReference type="NCBI Taxonomy" id="428"/>
    <lineage>
        <taxon>Bacteria</taxon>
        <taxon>Pseudomonadati</taxon>
        <taxon>Pseudomonadota</taxon>
        <taxon>Alphaproteobacteria</taxon>
        <taxon>Hyphomicrobiales</taxon>
        <taxon>Methylocystaceae</taxon>
        <taxon>Methylosinus</taxon>
    </lineage>
</organism>
<dbReference type="RefSeq" id="WP_142862386.1">
    <property type="nucleotide sequence ID" value="NZ_VJMF01000027.1"/>
</dbReference>
<protein>
    <recommendedName>
        <fullName evidence="4">Methyltransferase</fullName>
        <ecNumber evidence="4">2.1.1.-</ecNumber>
    </recommendedName>
</protein>
<dbReference type="AlphaFoldDB" id="A0A549T1N0"/>
<comment type="similarity">
    <text evidence="4">Belongs to the N(4)/N(6)-methyltransferase family.</text>
</comment>
<dbReference type="Gene3D" id="3.40.50.150">
    <property type="entry name" value="Vaccinia Virus protein VP39"/>
    <property type="match status" value="2"/>
</dbReference>
<evidence type="ECO:0000256" key="3">
    <source>
        <dbReference type="ARBA" id="ARBA00047942"/>
    </source>
</evidence>
<dbReference type="GO" id="GO:0003677">
    <property type="term" value="F:DNA binding"/>
    <property type="evidence" value="ECO:0007669"/>
    <property type="project" value="InterPro"/>
</dbReference>
<feature type="domain" description="DNA methylase N-4/N-6" evidence="5">
    <location>
        <begin position="42"/>
        <end position="111"/>
    </location>
</feature>
<evidence type="ECO:0000259" key="5">
    <source>
        <dbReference type="Pfam" id="PF01555"/>
    </source>
</evidence>
<evidence type="ECO:0000313" key="7">
    <source>
        <dbReference type="Proteomes" id="UP000316781"/>
    </source>
</evidence>
<dbReference type="EMBL" id="VJMF01000027">
    <property type="protein sequence ID" value="TRL35741.1"/>
    <property type="molecule type" value="Genomic_DNA"/>
</dbReference>
<sequence length="399" mass="44603">MYSGMARSTFDIADLMREVTCFDAFGAPTRRIEEEGLLYLVNEFWTSAQRQAHSLHEISYRACFKPQLPGFFISRLTSPGEAVLDPFMGRGTTPLEAALQGRRPMGADINPLSILLTRPRLSPPPLAAIEKRLVEIPWEQGEIERSDLLVFYHPETLRRLCALRRHLLERDTDAVDDWIRMVAINRLTGHSPGFFSVYSLPPNQAVSVEAQAKINAKRKQTPPLRDVAALILRKSRALLADGAPPPHPPAVLATSEAWRAPYAGDAEVRLVVTSPPFLDVVQYASDNWMRNWFAGVDTDAVRISAHRSEADWERMVRACLAEFARIVAPGGHVAFEVGEVRGGKVLLERLVWRAAEGLPFERLFVLVNSQSFTKTSNCWGVGNNAKGTNTNRVVTLRRI</sequence>
<comment type="caution">
    <text evidence="6">The sequence shown here is derived from an EMBL/GenBank/DDBJ whole genome shotgun (WGS) entry which is preliminary data.</text>
</comment>
<comment type="catalytic activity">
    <reaction evidence="3">
        <text>a 2'-deoxyadenosine in DNA + S-adenosyl-L-methionine = an N(6)-methyl-2'-deoxyadenosine in DNA + S-adenosyl-L-homocysteine + H(+)</text>
        <dbReference type="Rhea" id="RHEA:15197"/>
        <dbReference type="Rhea" id="RHEA-COMP:12418"/>
        <dbReference type="Rhea" id="RHEA-COMP:12419"/>
        <dbReference type="ChEBI" id="CHEBI:15378"/>
        <dbReference type="ChEBI" id="CHEBI:57856"/>
        <dbReference type="ChEBI" id="CHEBI:59789"/>
        <dbReference type="ChEBI" id="CHEBI:90615"/>
        <dbReference type="ChEBI" id="CHEBI:90616"/>
        <dbReference type="EC" id="2.1.1.72"/>
    </reaction>
</comment>
<dbReference type="Proteomes" id="UP000316781">
    <property type="component" value="Unassembled WGS sequence"/>
</dbReference>
<dbReference type="EC" id="2.1.1.-" evidence="4"/>
<keyword evidence="1 6" id="KW-0489">Methyltransferase</keyword>
<evidence type="ECO:0000256" key="2">
    <source>
        <dbReference type="ARBA" id="ARBA00022679"/>
    </source>
</evidence>
<dbReference type="InterPro" id="IPR001091">
    <property type="entry name" value="RM_Methyltransferase"/>
</dbReference>
<dbReference type="InterPro" id="IPR002941">
    <property type="entry name" value="DNA_methylase_N4/N6"/>
</dbReference>
<evidence type="ECO:0000256" key="1">
    <source>
        <dbReference type="ARBA" id="ARBA00022603"/>
    </source>
</evidence>
<evidence type="ECO:0000313" key="6">
    <source>
        <dbReference type="EMBL" id="TRL35741.1"/>
    </source>
</evidence>
<dbReference type="SUPFAM" id="SSF53335">
    <property type="entry name" value="S-adenosyl-L-methionine-dependent methyltransferases"/>
    <property type="match status" value="2"/>
</dbReference>
<dbReference type="GO" id="GO:0008170">
    <property type="term" value="F:N-methyltransferase activity"/>
    <property type="evidence" value="ECO:0007669"/>
    <property type="project" value="InterPro"/>
</dbReference>
<dbReference type="GO" id="GO:0032259">
    <property type="term" value="P:methylation"/>
    <property type="evidence" value="ECO:0007669"/>
    <property type="project" value="UniProtKB-KW"/>
</dbReference>
<accession>A0A549T1N0</accession>
<dbReference type="PRINTS" id="PR00508">
    <property type="entry name" value="S21N4MTFRASE"/>
</dbReference>
<keyword evidence="2 6" id="KW-0808">Transferase</keyword>
<dbReference type="InterPro" id="IPR029063">
    <property type="entry name" value="SAM-dependent_MTases_sf"/>
</dbReference>
<dbReference type="GO" id="GO:0009007">
    <property type="term" value="F:site-specific DNA-methyltransferase (adenine-specific) activity"/>
    <property type="evidence" value="ECO:0007669"/>
    <property type="project" value="UniProtKB-EC"/>
</dbReference>
<proteinExistence type="inferred from homology"/>
<gene>
    <name evidence="6" type="ORF">FM996_06745</name>
</gene>
<reference evidence="6 7" key="1">
    <citation type="submission" date="2019-07" db="EMBL/GenBank/DDBJ databases">
        <title>Ln-dependent methylotrophs.</title>
        <authorList>
            <person name="Tani A."/>
        </authorList>
    </citation>
    <scope>NUCLEOTIDE SEQUENCE [LARGE SCALE GENOMIC DNA]</scope>
    <source>
        <strain evidence="6 7">SM89A</strain>
    </source>
</reference>
<evidence type="ECO:0000256" key="4">
    <source>
        <dbReference type="RuleBase" id="RU362026"/>
    </source>
</evidence>
<dbReference type="Pfam" id="PF01555">
    <property type="entry name" value="N6_N4_Mtase"/>
    <property type="match status" value="1"/>
</dbReference>